<dbReference type="Gene3D" id="3.30.530.20">
    <property type="match status" value="1"/>
</dbReference>
<keyword evidence="2" id="KW-1185">Reference proteome</keyword>
<gene>
    <name evidence="1" type="ORF">EV645_3432</name>
</gene>
<dbReference type="SUPFAM" id="SSF55961">
    <property type="entry name" value="Bet v1-like"/>
    <property type="match status" value="1"/>
</dbReference>
<proteinExistence type="predicted"/>
<dbReference type="InterPro" id="IPR023393">
    <property type="entry name" value="START-like_dom_sf"/>
</dbReference>
<dbReference type="AlphaFoldDB" id="A0A4Q7X0B7"/>
<dbReference type="EMBL" id="SHKR01000012">
    <property type="protein sequence ID" value="RZU15893.1"/>
    <property type="molecule type" value="Genomic_DNA"/>
</dbReference>
<dbReference type="Proteomes" id="UP000292027">
    <property type="component" value="Unassembled WGS sequence"/>
</dbReference>
<evidence type="ECO:0000313" key="2">
    <source>
        <dbReference type="Proteomes" id="UP000292027"/>
    </source>
</evidence>
<dbReference type="InterPro" id="IPR019587">
    <property type="entry name" value="Polyketide_cyclase/dehydratase"/>
</dbReference>
<dbReference type="RefSeq" id="WP_130444805.1">
    <property type="nucleotide sequence ID" value="NZ_SHKR01000012.1"/>
</dbReference>
<organism evidence="1 2">
    <name type="scientific">Kribbella rubisoli</name>
    <dbReference type="NCBI Taxonomy" id="3075929"/>
    <lineage>
        <taxon>Bacteria</taxon>
        <taxon>Bacillati</taxon>
        <taxon>Actinomycetota</taxon>
        <taxon>Actinomycetes</taxon>
        <taxon>Propionibacteriales</taxon>
        <taxon>Kribbellaceae</taxon>
        <taxon>Kribbella</taxon>
    </lineage>
</organism>
<name>A0A4Q7X0B7_9ACTN</name>
<reference evidence="1 2" key="1">
    <citation type="journal article" date="2015" name="Stand. Genomic Sci.">
        <title>Genomic Encyclopedia of Bacterial and Archaeal Type Strains, Phase III: the genomes of soil and plant-associated and newly described type strains.</title>
        <authorList>
            <person name="Whitman W.B."/>
            <person name="Woyke T."/>
            <person name="Klenk H.P."/>
            <person name="Zhou Y."/>
            <person name="Lilburn T.G."/>
            <person name="Beck B.J."/>
            <person name="De Vos P."/>
            <person name="Vandamme P."/>
            <person name="Eisen J.A."/>
            <person name="Garrity G."/>
            <person name="Hugenholtz P."/>
            <person name="Kyrpides N.C."/>
        </authorList>
    </citation>
    <scope>NUCLEOTIDE SEQUENCE [LARGE SCALE GENOMIC DNA]</scope>
    <source>
        <strain evidence="1 2">VKM Ac-2540</strain>
    </source>
</reference>
<sequence>MRFDHSSTIQASPERVWEVFSDVERWPDWTPTVDSVERLDAGRIHIGARTRIRQPKLPVAVWEVTELKDGEYFEWVSKAPGIKTTGGHRVIQTPEGTVATATIIQEGPLGWLFGRLYAGLTRRYIATETAKLKEISESRQSAG</sequence>
<accession>A0A4Q7X0B7</accession>
<comment type="caution">
    <text evidence="1">The sequence shown here is derived from an EMBL/GenBank/DDBJ whole genome shotgun (WGS) entry which is preliminary data.</text>
</comment>
<protein>
    <submittedName>
        <fullName evidence="1">Polyketide cyclase/dehydrase/lipid transport protein</fullName>
    </submittedName>
</protein>
<dbReference type="Pfam" id="PF10604">
    <property type="entry name" value="Polyketide_cyc2"/>
    <property type="match status" value="1"/>
</dbReference>
<evidence type="ECO:0000313" key="1">
    <source>
        <dbReference type="EMBL" id="RZU15893.1"/>
    </source>
</evidence>
<dbReference type="OrthoDB" id="191189at2"/>